<gene>
    <name evidence="4" type="ORF">mMyoMyo1_011761</name>
</gene>
<dbReference type="InterPro" id="IPR036915">
    <property type="entry name" value="Cyclin-like_sf"/>
</dbReference>
<dbReference type="InterPro" id="IPR006671">
    <property type="entry name" value="Cyclin_N"/>
</dbReference>
<evidence type="ECO:0000256" key="2">
    <source>
        <dbReference type="SAM" id="MobiDB-lite"/>
    </source>
</evidence>
<sequence length="253" mass="28894">MGNSKSCCLKASPSPSASPKLGGGSRRVKSKRESEAHEAAARDTGAVETVPAAPKSESTCGALKRHHLKNSSAPVTPQEQDKRKNNDHEILTTDHFLHDPELKSVYRFVCALFSAEHLTAECAIVTLIFMERLLDYAHIDMNPTNWRRILLGSALLAYEYWDKHTVWGMDYCQLINNIITVDDMNEIELYFLRLICYNTQITGRTYARYYFDLLAIAEKHNVHDLFEPFCKVENRTQRLFPEAVKEKTWADLL</sequence>
<dbReference type="Gene3D" id="1.10.472.10">
    <property type="entry name" value="Cyclin-like"/>
    <property type="match status" value="1"/>
</dbReference>
<accession>A0A7J7XHN7</accession>
<dbReference type="PANTHER" id="PTHR14248">
    <property type="entry name" value="CYCLIN Y, ISOFORM A"/>
    <property type="match status" value="1"/>
</dbReference>
<reference evidence="4 5" key="1">
    <citation type="journal article" date="2020" name="Nature">
        <title>Six reference-quality genomes reveal evolution of bat adaptations.</title>
        <authorList>
            <person name="Jebb D."/>
            <person name="Huang Z."/>
            <person name="Pippel M."/>
            <person name="Hughes G.M."/>
            <person name="Lavrichenko K."/>
            <person name="Devanna P."/>
            <person name="Winkler S."/>
            <person name="Jermiin L.S."/>
            <person name="Skirmuntt E.C."/>
            <person name="Katzourakis A."/>
            <person name="Burkitt-Gray L."/>
            <person name="Ray D.A."/>
            <person name="Sullivan K.A.M."/>
            <person name="Roscito J.G."/>
            <person name="Kirilenko B.M."/>
            <person name="Davalos L.M."/>
            <person name="Corthals A.P."/>
            <person name="Power M.L."/>
            <person name="Jones G."/>
            <person name="Ransome R.D."/>
            <person name="Dechmann D.K.N."/>
            <person name="Locatelli A.G."/>
            <person name="Puechmaille S.J."/>
            <person name="Fedrigo O."/>
            <person name="Jarvis E.D."/>
            <person name="Hiller M."/>
            <person name="Vernes S.C."/>
            <person name="Myers E.W."/>
            <person name="Teeling E.C."/>
        </authorList>
    </citation>
    <scope>NUCLEOTIDE SEQUENCE [LARGE SCALE GENOMIC DNA]</scope>
    <source>
        <strain evidence="4">MMyoMyo1</strain>
        <tissue evidence="4">Flight muscle</tissue>
    </source>
</reference>
<feature type="region of interest" description="Disordered" evidence="2">
    <location>
        <begin position="1"/>
        <end position="86"/>
    </location>
</feature>
<feature type="compositionally biased region" description="Low complexity" evidence="2">
    <location>
        <begin position="1"/>
        <end position="20"/>
    </location>
</feature>
<evidence type="ECO:0000256" key="1">
    <source>
        <dbReference type="ARBA" id="ARBA00005463"/>
    </source>
</evidence>
<evidence type="ECO:0000259" key="3">
    <source>
        <dbReference type="Pfam" id="PF00134"/>
    </source>
</evidence>
<dbReference type="Pfam" id="PF00134">
    <property type="entry name" value="Cyclin_N"/>
    <property type="match status" value="1"/>
</dbReference>
<dbReference type="Proteomes" id="UP000527355">
    <property type="component" value="Unassembled WGS sequence"/>
</dbReference>
<proteinExistence type="inferred from homology"/>
<evidence type="ECO:0000313" key="5">
    <source>
        <dbReference type="Proteomes" id="UP000527355"/>
    </source>
</evidence>
<comment type="similarity">
    <text evidence="1">Belongs to the cyclin family. Cyclin Y subfamily.</text>
</comment>
<name>A0A7J7XHN7_MYOMY</name>
<dbReference type="AlphaFoldDB" id="A0A7J7XHN7"/>
<dbReference type="EMBL" id="JABWUV010000006">
    <property type="protein sequence ID" value="KAF6349205.1"/>
    <property type="molecule type" value="Genomic_DNA"/>
</dbReference>
<protein>
    <recommendedName>
        <fullName evidence="3">Cyclin N-terminal domain-containing protein</fullName>
    </recommendedName>
</protein>
<feature type="domain" description="Cyclin N-terminal" evidence="3">
    <location>
        <begin position="82"/>
        <end position="199"/>
    </location>
</feature>
<organism evidence="4 5">
    <name type="scientific">Myotis myotis</name>
    <name type="common">Greater mouse-eared bat</name>
    <name type="synonym">Vespertilio myotis</name>
    <dbReference type="NCBI Taxonomy" id="51298"/>
    <lineage>
        <taxon>Eukaryota</taxon>
        <taxon>Metazoa</taxon>
        <taxon>Chordata</taxon>
        <taxon>Craniata</taxon>
        <taxon>Vertebrata</taxon>
        <taxon>Euteleostomi</taxon>
        <taxon>Mammalia</taxon>
        <taxon>Eutheria</taxon>
        <taxon>Laurasiatheria</taxon>
        <taxon>Chiroptera</taxon>
        <taxon>Yangochiroptera</taxon>
        <taxon>Vespertilionidae</taxon>
        <taxon>Myotis</taxon>
    </lineage>
</organism>
<dbReference type="CDD" id="cd20540">
    <property type="entry name" value="CYCLIN_CCNY_like"/>
    <property type="match status" value="1"/>
</dbReference>
<dbReference type="SUPFAM" id="SSF47954">
    <property type="entry name" value="Cyclin-like"/>
    <property type="match status" value="1"/>
</dbReference>
<feature type="compositionally biased region" description="Basic and acidic residues" evidence="2">
    <location>
        <begin position="31"/>
        <end position="41"/>
    </location>
</feature>
<dbReference type="VEuPathDB" id="HostDB:LOC118658538"/>
<keyword evidence="5" id="KW-1185">Reference proteome</keyword>
<evidence type="ECO:0000313" key="4">
    <source>
        <dbReference type="EMBL" id="KAF6349205.1"/>
    </source>
</evidence>
<comment type="caution">
    <text evidence="4">The sequence shown here is derived from an EMBL/GenBank/DDBJ whole genome shotgun (WGS) entry which is preliminary data.</text>
</comment>